<dbReference type="Proteomes" id="UP000002729">
    <property type="component" value="Unassembled WGS sequence"/>
</dbReference>
<dbReference type="GeneID" id="20226879"/>
<keyword evidence="2" id="KW-1185">Reference proteome</keyword>
<accession>F0YQ12</accession>
<proteinExistence type="predicted"/>
<protein>
    <recommendedName>
        <fullName evidence="3">Sulfotransferase domain-containing protein</fullName>
    </recommendedName>
</protein>
<dbReference type="RefSeq" id="XP_009042503.1">
    <property type="nucleotide sequence ID" value="XM_009044255.1"/>
</dbReference>
<gene>
    <name evidence="1" type="ORF">AURANDRAFT_68558</name>
</gene>
<dbReference type="InParanoid" id="F0YQ12"/>
<dbReference type="EMBL" id="GL833311">
    <property type="protein sequence ID" value="EGB02797.1"/>
    <property type="molecule type" value="Genomic_DNA"/>
</dbReference>
<evidence type="ECO:0008006" key="3">
    <source>
        <dbReference type="Google" id="ProtNLM"/>
    </source>
</evidence>
<evidence type="ECO:0000313" key="1">
    <source>
        <dbReference type="EMBL" id="EGB02797.1"/>
    </source>
</evidence>
<dbReference type="AlphaFoldDB" id="F0YQ12"/>
<organism evidence="2">
    <name type="scientific">Aureococcus anophagefferens</name>
    <name type="common">Harmful bloom alga</name>
    <dbReference type="NCBI Taxonomy" id="44056"/>
    <lineage>
        <taxon>Eukaryota</taxon>
        <taxon>Sar</taxon>
        <taxon>Stramenopiles</taxon>
        <taxon>Ochrophyta</taxon>
        <taxon>Pelagophyceae</taxon>
        <taxon>Pelagomonadales</taxon>
        <taxon>Pelagomonadaceae</taxon>
        <taxon>Aureococcus</taxon>
    </lineage>
</organism>
<reference evidence="1 2" key="1">
    <citation type="journal article" date="2011" name="Proc. Natl. Acad. Sci. U.S.A.">
        <title>Niche of harmful alga Aureococcus anophagefferens revealed through ecogenomics.</title>
        <authorList>
            <person name="Gobler C.J."/>
            <person name="Berry D.L."/>
            <person name="Dyhrman S.T."/>
            <person name="Wilhelm S.W."/>
            <person name="Salamov A."/>
            <person name="Lobanov A.V."/>
            <person name="Zhang Y."/>
            <person name="Collier J.L."/>
            <person name="Wurch L.L."/>
            <person name="Kustka A.B."/>
            <person name="Dill B.D."/>
            <person name="Shah M."/>
            <person name="VerBerkmoes N.C."/>
            <person name="Kuo A."/>
            <person name="Terry A."/>
            <person name="Pangilinan J."/>
            <person name="Lindquist E.A."/>
            <person name="Lucas S."/>
            <person name="Paulsen I.T."/>
            <person name="Hattenrath-Lehmann T.K."/>
            <person name="Talmage S.C."/>
            <person name="Walker E.A."/>
            <person name="Koch F."/>
            <person name="Burson A.M."/>
            <person name="Marcoval M.A."/>
            <person name="Tang Y.Z."/>
            <person name="Lecleir G.R."/>
            <person name="Coyne K.J."/>
            <person name="Berg G.M."/>
            <person name="Bertrand E.M."/>
            <person name="Saito M.A."/>
            <person name="Gladyshev V.N."/>
            <person name="Grigoriev I.V."/>
        </authorList>
    </citation>
    <scope>NUCLEOTIDE SEQUENCE [LARGE SCALE GENOMIC DNA]</scope>
    <source>
        <strain evidence="2">CCMP 1984</strain>
    </source>
</reference>
<name>F0YQ12_AURAN</name>
<sequence>MLPRHLDGIVTPNWLAAMSKETNRLQVMPWLPYGTFFPLAFRARPCSVVMDASVDVVFTPHLAASCGPEAKFVICVRDHISAIQSAVNFILFQIARWNHSPSLRRFICSMQDPSIYSHGSGLSDYVDLWKISFTHSVSVIETTLKMEKQAESIGIVPFFRAMRMCPESDAAKKSFLFHIVARLIAQYSMAYHISHFADAVSRDRILVVENAI</sequence>
<dbReference type="InterPro" id="IPR027417">
    <property type="entry name" value="P-loop_NTPase"/>
</dbReference>
<evidence type="ECO:0000313" key="2">
    <source>
        <dbReference type="Proteomes" id="UP000002729"/>
    </source>
</evidence>
<dbReference type="Gene3D" id="3.40.50.300">
    <property type="entry name" value="P-loop containing nucleotide triphosphate hydrolases"/>
    <property type="match status" value="1"/>
</dbReference>
<dbReference type="KEGG" id="aaf:AURANDRAFT_68558"/>